<evidence type="ECO:0000259" key="1">
    <source>
        <dbReference type="Pfam" id="PF19054"/>
    </source>
</evidence>
<evidence type="ECO:0000313" key="3">
    <source>
        <dbReference type="Proteomes" id="UP000682416"/>
    </source>
</evidence>
<protein>
    <submittedName>
        <fullName evidence="2">Helix-turn-helix domain-containing protein</fullName>
    </submittedName>
</protein>
<reference evidence="2" key="1">
    <citation type="submission" date="2021-05" db="EMBL/GenBank/DDBJ databases">
        <authorList>
            <person name="Kaiqin L."/>
            <person name="Jian G."/>
        </authorList>
    </citation>
    <scope>NUCLEOTIDE SEQUENCE</scope>
    <source>
        <strain evidence="2">HDS5</strain>
    </source>
</reference>
<sequence>MSRRISPTVRRRRLSAVLRQLRRAKGATLEAVTADLEWSRGRLAHMEGNKWVRPDLGNVRQLLDYYEVTDTKTREATLDLARQSRERGWWTKQYKDAFESGSLVGFESEASVVSTWQPVVVPGLLQTEKYAAASARAALARPAAEVDRIVEARMARQEVLVGDQPPTVWAVIDESVLHRLPREGGVARGQLAHLLGLAENPDNHVTIQVLPFRAGLHPGISGPFVLLDFQDELDAPLVFLESRTEGLFLEEPPEVNEYRLVFDHLQVTALSQAESLRLMKKMLTD</sequence>
<accession>A0A975LA27</accession>
<dbReference type="InterPro" id="IPR010982">
    <property type="entry name" value="Lambda_DNA-bd_dom_sf"/>
</dbReference>
<dbReference type="CDD" id="cd00093">
    <property type="entry name" value="HTH_XRE"/>
    <property type="match status" value="1"/>
</dbReference>
<gene>
    <name evidence="2" type="ORF">KGD82_03680</name>
</gene>
<organism evidence="2 3">
    <name type="scientific">Nocardiopsis eucommiae</name>
    <dbReference type="NCBI Taxonomy" id="2831970"/>
    <lineage>
        <taxon>Bacteria</taxon>
        <taxon>Bacillati</taxon>
        <taxon>Actinomycetota</taxon>
        <taxon>Actinomycetes</taxon>
        <taxon>Streptosporangiales</taxon>
        <taxon>Nocardiopsidaceae</taxon>
        <taxon>Nocardiopsis</taxon>
    </lineage>
</organism>
<dbReference type="InterPro" id="IPR043917">
    <property type="entry name" value="DUF5753"/>
</dbReference>
<dbReference type="AlphaFoldDB" id="A0A975LA27"/>
<name>A0A975LA27_9ACTN</name>
<dbReference type="KEGG" id="nec:KGD82_03680"/>
<dbReference type="EMBL" id="CP074402">
    <property type="protein sequence ID" value="QVJ02009.1"/>
    <property type="molecule type" value="Genomic_DNA"/>
</dbReference>
<dbReference type="SUPFAM" id="SSF47413">
    <property type="entry name" value="lambda repressor-like DNA-binding domains"/>
    <property type="match status" value="1"/>
</dbReference>
<dbReference type="GO" id="GO:0003677">
    <property type="term" value="F:DNA binding"/>
    <property type="evidence" value="ECO:0007669"/>
    <property type="project" value="InterPro"/>
</dbReference>
<proteinExistence type="predicted"/>
<evidence type="ECO:0000313" key="2">
    <source>
        <dbReference type="EMBL" id="QVJ02009.1"/>
    </source>
</evidence>
<dbReference type="Proteomes" id="UP000682416">
    <property type="component" value="Chromosome"/>
</dbReference>
<dbReference type="Pfam" id="PF19054">
    <property type="entry name" value="DUF5753"/>
    <property type="match status" value="1"/>
</dbReference>
<feature type="domain" description="DUF5753" evidence="1">
    <location>
        <begin position="102"/>
        <end position="280"/>
    </location>
</feature>
<dbReference type="InterPro" id="IPR001387">
    <property type="entry name" value="Cro/C1-type_HTH"/>
</dbReference>
<keyword evidence="3" id="KW-1185">Reference proteome</keyword>
<dbReference type="Gene3D" id="1.10.260.40">
    <property type="entry name" value="lambda repressor-like DNA-binding domains"/>
    <property type="match status" value="1"/>
</dbReference>
<dbReference type="Pfam" id="PF13560">
    <property type="entry name" value="HTH_31"/>
    <property type="match status" value="1"/>
</dbReference>